<dbReference type="AlphaFoldDB" id="A0A2Z4Y661"/>
<feature type="transmembrane region" description="Helical" evidence="5">
    <location>
        <begin position="427"/>
        <end position="448"/>
    </location>
</feature>
<evidence type="ECO:0000313" key="7">
    <source>
        <dbReference type="EMBL" id="AXA36308.1"/>
    </source>
</evidence>
<dbReference type="EMBL" id="CP030759">
    <property type="protein sequence ID" value="AXA36308.1"/>
    <property type="molecule type" value="Genomic_DNA"/>
</dbReference>
<evidence type="ECO:0000256" key="3">
    <source>
        <dbReference type="ARBA" id="ARBA00022989"/>
    </source>
</evidence>
<evidence type="ECO:0000256" key="4">
    <source>
        <dbReference type="ARBA" id="ARBA00023136"/>
    </source>
</evidence>
<keyword evidence="3 5" id="KW-1133">Transmembrane helix</keyword>
<feature type="transmembrane region" description="Helical" evidence="5">
    <location>
        <begin position="469"/>
        <end position="486"/>
    </location>
</feature>
<gene>
    <name evidence="7" type="ORF">BRCON_1531</name>
</gene>
<keyword evidence="4 5" id="KW-0472">Membrane</keyword>
<dbReference type="Proteomes" id="UP000262583">
    <property type="component" value="Chromosome"/>
</dbReference>
<feature type="domain" description="O-antigen ligase-related" evidence="6">
    <location>
        <begin position="194"/>
        <end position="383"/>
    </location>
</feature>
<dbReference type="InterPro" id="IPR051533">
    <property type="entry name" value="WaaL-like"/>
</dbReference>
<name>A0A2Z4Y661_SUMC1</name>
<evidence type="ECO:0000256" key="5">
    <source>
        <dbReference type="SAM" id="Phobius"/>
    </source>
</evidence>
<dbReference type="SUPFAM" id="SSF48452">
    <property type="entry name" value="TPR-like"/>
    <property type="match status" value="1"/>
</dbReference>
<evidence type="ECO:0000256" key="1">
    <source>
        <dbReference type="ARBA" id="ARBA00004141"/>
    </source>
</evidence>
<dbReference type="PANTHER" id="PTHR37422:SF23">
    <property type="entry name" value="TEICHURONIC ACID BIOSYNTHESIS PROTEIN TUAE"/>
    <property type="match status" value="1"/>
</dbReference>
<dbReference type="PANTHER" id="PTHR37422">
    <property type="entry name" value="TEICHURONIC ACID BIOSYNTHESIS PROTEIN TUAE"/>
    <property type="match status" value="1"/>
</dbReference>
<feature type="transmembrane region" description="Helical" evidence="5">
    <location>
        <begin position="89"/>
        <end position="109"/>
    </location>
</feature>
<evidence type="ECO:0000256" key="2">
    <source>
        <dbReference type="ARBA" id="ARBA00022692"/>
    </source>
</evidence>
<feature type="transmembrane region" description="Helical" evidence="5">
    <location>
        <begin position="403"/>
        <end position="421"/>
    </location>
</feature>
<evidence type="ECO:0000259" key="6">
    <source>
        <dbReference type="Pfam" id="PF04932"/>
    </source>
</evidence>
<evidence type="ECO:0000313" key="8">
    <source>
        <dbReference type="Proteomes" id="UP000262583"/>
    </source>
</evidence>
<dbReference type="InterPro" id="IPR011990">
    <property type="entry name" value="TPR-like_helical_dom_sf"/>
</dbReference>
<feature type="transmembrane region" description="Helical" evidence="5">
    <location>
        <begin position="58"/>
        <end position="77"/>
    </location>
</feature>
<feature type="transmembrane region" description="Helical" evidence="5">
    <location>
        <begin position="141"/>
        <end position="160"/>
    </location>
</feature>
<sequence length="652" mass="72796">MSTNDSINETSASERQHLRKLFMQVRSDFVLAMLALLYFLHPLLRIPALEDSFISPKIGLAAFILCTVFAGLLIRSFRSPLPPMRLGPQGWALLGFVALSALSLSWAMSTSLALHGLAYFLLWLLLYVACLFGLADAAAAWVVMFVGMAAAAVTGVWTLLEDATHGGLFGRIVPRLPDWRGYLAAGLGNSGHIAGYLALFFPAMCVWLLWSKRFPWRVLFALAVTLPALIITWSVGSTGALIAALIVWSPVLLTREIRPHLHWRRLWWIVGLSAAWKAFYFLPHPWNPHRPSLLLEAFGSQRWVEGWPTRVAIWRTTLQMIAENPWLGCGVGNFTYSFVQQIVPSVVNDPQLRQWAGAYTNEAHNEYLQVWAEGGIFALIAYLAIFLGFYVRAHRVFWRAKELPSRLLVWSAVAGVTVFLLDSLMTFPLRLPSHVAVLMFFLAIPQIVDRGFTAASAHAALPRSVAERAVVALCLGLTLMVTVFHGRRMAAEFCLKQARAIAEAPVELPSGGVMSPWAAAEKAFEQGVEKLIQGDRPTAEKAFSAAQEIAQSPPLMLAETYFRKALEWDPRYSNASSRYGALLLMRGNYADAAAVLRQTLLDLESYEVHERLGFAYYFLGDYDAAAEEWTTCLLRRPIRAEAYRRLVRLTQP</sequence>
<protein>
    <submittedName>
        <fullName evidence="7">Putative bicarbonate transporter, ICT family</fullName>
    </submittedName>
</protein>
<dbReference type="GO" id="GO:0016020">
    <property type="term" value="C:membrane"/>
    <property type="evidence" value="ECO:0007669"/>
    <property type="project" value="UniProtKB-SubCell"/>
</dbReference>
<reference evidence="7 8" key="1">
    <citation type="submission" date="2018-05" db="EMBL/GenBank/DDBJ databases">
        <title>A metagenomic window into the 2 km-deep terrestrial subsurface aquifer revealed taxonomically and functionally diverse microbial community comprising novel uncultured bacterial lineages.</title>
        <authorList>
            <person name="Kadnikov V.V."/>
            <person name="Mardanov A.V."/>
            <person name="Beletsky A.V."/>
            <person name="Banks D."/>
            <person name="Pimenov N.V."/>
            <person name="Frank Y.A."/>
            <person name="Karnachuk O.V."/>
            <person name="Ravin N.V."/>
        </authorList>
    </citation>
    <scope>NUCLEOTIDE SEQUENCE [LARGE SCALE GENOMIC DNA]</scope>
    <source>
        <strain evidence="7">BY</strain>
    </source>
</reference>
<feature type="transmembrane region" description="Helical" evidence="5">
    <location>
        <begin position="230"/>
        <end position="253"/>
    </location>
</feature>
<feature type="transmembrane region" description="Helical" evidence="5">
    <location>
        <begin position="181"/>
        <end position="210"/>
    </location>
</feature>
<comment type="subcellular location">
    <subcellularLocation>
        <location evidence="1">Membrane</location>
        <topology evidence="1">Multi-pass membrane protein</topology>
    </subcellularLocation>
</comment>
<feature type="transmembrane region" description="Helical" evidence="5">
    <location>
        <begin position="29"/>
        <end position="46"/>
    </location>
</feature>
<dbReference type="InterPro" id="IPR007016">
    <property type="entry name" value="O-antigen_ligase-rel_domated"/>
</dbReference>
<dbReference type="KEGG" id="schv:BRCON_1531"/>
<proteinExistence type="predicted"/>
<organism evidence="7 8">
    <name type="scientific">Sumerlaea chitinivorans</name>
    <dbReference type="NCBI Taxonomy" id="2250252"/>
    <lineage>
        <taxon>Bacteria</taxon>
        <taxon>Candidatus Sumerlaeota</taxon>
        <taxon>Candidatus Sumerlaeia</taxon>
        <taxon>Candidatus Sumerlaeales</taxon>
        <taxon>Candidatus Sumerlaeaceae</taxon>
        <taxon>Candidatus Sumerlaea</taxon>
    </lineage>
</organism>
<feature type="transmembrane region" description="Helical" evidence="5">
    <location>
        <begin position="370"/>
        <end position="391"/>
    </location>
</feature>
<keyword evidence="2 5" id="KW-0812">Transmembrane</keyword>
<dbReference type="Pfam" id="PF04932">
    <property type="entry name" value="Wzy_C"/>
    <property type="match status" value="1"/>
</dbReference>
<dbReference type="Gene3D" id="1.25.40.10">
    <property type="entry name" value="Tetratricopeptide repeat domain"/>
    <property type="match status" value="1"/>
</dbReference>
<feature type="transmembrane region" description="Helical" evidence="5">
    <location>
        <begin position="116"/>
        <end position="135"/>
    </location>
</feature>
<accession>A0A2Z4Y661</accession>